<dbReference type="Proteomes" id="UP000824120">
    <property type="component" value="Chromosome 8"/>
</dbReference>
<dbReference type="AlphaFoldDB" id="A0A9J5XRC5"/>
<evidence type="ECO:0000313" key="3">
    <source>
        <dbReference type="Proteomes" id="UP000824120"/>
    </source>
</evidence>
<sequence length="197" mass="22320">DDDRGPPNFERVVGNIRVAYKNEIMPHLGSLTDLLNVEANKSLITLMIEFWQPTTVTFQFTDFEITPTLEEISQIADLPLVGKAPLTPRTTSGVSFLQSLGSVIEIAMIGSRKNSSSPRKNPDRKDHYFVQEWCSILDSDIGIESWCTPEYYTWFMMGGIFARPSYEGILGFTDTQRSNQIGMELLNLMPITNTMYH</sequence>
<dbReference type="Pfam" id="PF24924">
    <property type="entry name" value="DUF7745"/>
    <property type="match status" value="1"/>
</dbReference>
<proteinExistence type="predicted"/>
<dbReference type="InterPro" id="IPR056647">
    <property type="entry name" value="DUF7745"/>
</dbReference>
<protein>
    <recommendedName>
        <fullName evidence="1">DUF7745 domain-containing protein</fullName>
    </recommendedName>
</protein>
<dbReference type="OrthoDB" id="1306408at2759"/>
<evidence type="ECO:0000313" key="2">
    <source>
        <dbReference type="EMBL" id="KAG5590753.1"/>
    </source>
</evidence>
<evidence type="ECO:0000259" key="1">
    <source>
        <dbReference type="Pfam" id="PF24924"/>
    </source>
</evidence>
<dbReference type="PANTHER" id="PTHR48154">
    <property type="entry name" value="PROTEIN, PUTATIVE-RELATED"/>
    <property type="match status" value="1"/>
</dbReference>
<keyword evidence="3" id="KW-1185">Reference proteome</keyword>
<feature type="non-terminal residue" evidence="2">
    <location>
        <position position="197"/>
    </location>
</feature>
<accession>A0A9J5XRC5</accession>
<dbReference type="EMBL" id="JACXVP010000008">
    <property type="protein sequence ID" value="KAG5590753.1"/>
    <property type="molecule type" value="Genomic_DNA"/>
</dbReference>
<organism evidence="2 3">
    <name type="scientific">Solanum commersonii</name>
    <name type="common">Commerson's wild potato</name>
    <name type="synonym">Commerson's nightshade</name>
    <dbReference type="NCBI Taxonomy" id="4109"/>
    <lineage>
        <taxon>Eukaryota</taxon>
        <taxon>Viridiplantae</taxon>
        <taxon>Streptophyta</taxon>
        <taxon>Embryophyta</taxon>
        <taxon>Tracheophyta</taxon>
        <taxon>Spermatophyta</taxon>
        <taxon>Magnoliopsida</taxon>
        <taxon>eudicotyledons</taxon>
        <taxon>Gunneridae</taxon>
        <taxon>Pentapetalae</taxon>
        <taxon>asterids</taxon>
        <taxon>lamiids</taxon>
        <taxon>Solanales</taxon>
        <taxon>Solanaceae</taxon>
        <taxon>Solanoideae</taxon>
        <taxon>Solaneae</taxon>
        <taxon>Solanum</taxon>
    </lineage>
</organism>
<feature type="domain" description="DUF7745" evidence="1">
    <location>
        <begin position="19"/>
        <end position="87"/>
    </location>
</feature>
<name>A0A9J5XRC5_SOLCO</name>
<comment type="caution">
    <text evidence="2">The sequence shown here is derived from an EMBL/GenBank/DDBJ whole genome shotgun (WGS) entry which is preliminary data.</text>
</comment>
<reference evidence="2 3" key="1">
    <citation type="submission" date="2020-09" db="EMBL/GenBank/DDBJ databases">
        <title>De no assembly of potato wild relative species, Solanum commersonii.</title>
        <authorList>
            <person name="Cho K."/>
        </authorList>
    </citation>
    <scope>NUCLEOTIDE SEQUENCE [LARGE SCALE GENOMIC DNA]</scope>
    <source>
        <strain evidence="2">LZ3.2</strain>
        <tissue evidence="2">Leaf</tissue>
    </source>
</reference>
<dbReference type="PANTHER" id="PTHR48154:SF1">
    <property type="entry name" value="PROTEIN, PUTATIVE-RELATED"/>
    <property type="match status" value="1"/>
</dbReference>
<gene>
    <name evidence="2" type="ORF">H5410_041267</name>
</gene>